<protein>
    <submittedName>
        <fullName evidence="3">GAF domain-containing protein</fullName>
    </submittedName>
</protein>
<evidence type="ECO:0000313" key="4">
    <source>
        <dbReference type="Proteomes" id="UP000620075"/>
    </source>
</evidence>
<proteinExistence type="predicted"/>
<dbReference type="SUPFAM" id="SSF55781">
    <property type="entry name" value="GAF domain-like"/>
    <property type="match status" value="1"/>
</dbReference>
<dbReference type="Proteomes" id="UP000620075">
    <property type="component" value="Unassembled WGS sequence"/>
</dbReference>
<sequence length="694" mass="76202">MIASSERLAAIDLDTIAPESLLAAIEQESARLFGLQAVDLEPATQVGSAMDAVPMHDGPVLPIVGGRFVGHGRLRAGWEPKARIFAAHVTSLLRAHAAVKANADRQAEIIALYASVGQLTAQLDVKKILRTVVERARDLLSSDVSYIMLLDAGGRTLRMRVVVGNRTSTFADINRPVMPGVSTHIGTPVMTPDFLNERDLDHDPETDRLARLEGLKAVLGVPLRTELAVLGTLYVANRYVKTFSEREVSVLRSLGEQAALALDNARLYEDALKAAAAATEARAEAEAHLHRLRRVGDLHGRLTEVLLGGEGVSGVAQTLADDFSIRLVVTDWRHREIASRPDGPRRDGPPSPAFLRRPEVRRALTSCTSSYTSATVGCEYFVTPVAARHELLGYVWTAWPSVSDDAELVRTSIEQAARVIALEMLREREAIETERRLRRDFIYELLSDRAPDPAIIETRARQVWARFGMPHRPLVVAPVPTGASPASFIKRARRLLLDERPADFIAAYGHHLIALTAITDRAGANMEAEKIRIMLGENGMVASVAVGATCIGLLETRTSILTTSRLLDLLVPRQVLWAEGLEPLTVLFDRSQRDRLATFVRESLAPFEGNERLMSTLQSYYESGSNRARAARRLRVHVNTLRQRLERIESLLGGSVDDSLRAVHCDSPSSLKMPSIGPGPSKCREHTSRASKTV</sequence>
<accession>A0A934KFU5</accession>
<dbReference type="Pfam" id="PF13185">
    <property type="entry name" value="GAF_2"/>
    <property type="match status" value="1"/>
</dbReference>
<name>A0A934KFU5_9BACT</name>
<dbReference type="PANTHER" id="PTHR33744">
    <property type="entry name" value="CARBOHYDRATE DIACID REGULATOR"/>
    <property type="match status" value="1"/>
</dbReference>
<dbReference type="InterPro" id="IPR051448">
    <property type="entry name" value="CdaR-like_regulators"/>
</dbReference>
<reference evidence="3 4" key="1">
    <citation type="submission" date="2020-10" db="EMBL/GenBank/DDBJ databases">
        <title>Ca. Dormibacterota MAGs.</title>
        <authorList>
            <person name="Montgomery K."/>
        </authorList>
    </citation>
    <scope>NUCLEOTIDE SEQUENCE [LARGE SCALE GENOMIC DNA]</scope>
    <source>
        <strain evidence="3">SC8811_S16_3</strain>
    </source>
</reference>
<dbReference type="Gene3D" id="1.10.10.2840">
    <property type="entry name" value="PucR C-terminal helix-turn-helix domain"/>
    <property type="match status" value="1"/>
</dbReference>
<dbReference type="Gene3D" id="3.30.450.40">
    <property type="match status" value="1"/>
</dbReference>
<dbReference type="RefSeq" id="WP_338176158.1">
    <property type="nucleotide sequence ID" value="NZ_JAEKNQ010000008.1"/>
</dbReference>
<evidence type="ECO:0000259" key="2">
    <source>
        <dbReference type="SMART" id="SM00065"/>
    </source>
</evidence>
<organism evidence="3 4">
    <name type="scientific">Candidatus Dormiibacter inghamiae</name>
    <dbReference type="NCBI Taxonomy" id="3127013"/>
    <lineage>
        <taxon>Bacteria</taxon>
        <taxon>Bacillati</taxon>
        <taxon>Candidatus Dormiibacterota</taxon>
        <taxon>Candidatus Dormibacteria</taxon>
        <taxon>Candidatus Dormibacterales</taxon>
        <taxon>Candidatus Dormibacteraceae</taxon>
        <taxon>Candidatus Dormiibacter</taxon>
    </lineage>
</organism>
<dbReference type="InterPro" id="IPR003018">
    <property type="entry name" value="GAF"/>
</dbReference>
<dbReference type="AlphaFoldDB" id="A0A934KFU5"/>
<dbReference type="InterPro" id="IPR025736">
    <property type="entry name" value="PucR_C-HTH_dom"/>
</dbReference>
<evidence type="ECO:0000256" key="1">
    <source>
        <dbReference type="SAM" id="MobiDB-lite"/>
    </source>
</evidence>
<dbReference type="PANTHER" id="PTHR33744:SF1">
    <property type="entry name" value="DNA-BINDING TRANSCRIPTIONAL ACTIVATOR ADER"/>
    <property type="match status" value="1"/>
</dbReference>
<dbReference type="SMART" id="SM00065">
    <property type="entry name" value="GAF"/>
    <property type="match status" value="1"/>
</dbReference>
<gene>
    <name evidence="3" type="ORF">JF888_01130</name>
</gene>
<comment type="caution">
    <text evidence="3">The sequence shown here is derived from an EMBL/GenBank/DDBJ whole genome shotgun (WGS) entry which is preliminary data.</text>
</comment>
<dbReference type="Pfam" id="PF13556">
    <property type="entry name" value="HTH_30"/>
    <property type="match status" value="1"/>
</dbReference>
<dbReference type="InterPro" id="IPR029016">
    <property type="entry name" value="GAF-like_dom_sf"/>
</dbReference>
<evidence type="ECO:0000313" key="3">
    <source>
        <dbReference type="EMBL" id="MBJ7601793.1"/>
    </source>
</evidence>
<feature type="domain" description="GAF" evidence="2">
    <location>
        <begin position="124"/>
        <end position="272"/>
    </location>
</feature>
<feature type="region of interest" description="Disordered" evidence="1">
    <location>
        <begin position="667"/>
        <end position="694"/>
    </location>
</feature>
<dbReference type="InterPro" id="IPR042070">
    <property type="entry name" value="PucR_C-HTH_sf"/>
</dbReference>
<dbReference type="EMBL" id="JAEKNQ010000008">
    <property type="protein sequence ID" value="MBJ7601793.1"/>
    <property type="molecule type" value="Genomic_DNA"/>
</dbReference>